<gene>
    <name evidence="12" type="ORF">DXG03_005025</name>
</gene>
<evidence type="ECO:0000256" key="9">
    <source>
        <dbReference type="SAM" id="MobiDB-lite"/>
    </source>
</evidence>
<dbReference type="InterPro" id="IPR039748">
    <property type="entry name" value="RPC3"/>
</dbReference>
<feature type="compositionally biased region" description="Polar residues" evidence="9">
    <location>
        <begin position="241"/>
        <end position="255"/>
    </location>
</feature>
<feature type="region of interest" description="Disordered" evidence="9">
    <location>
        <begin position="239"/>
        <end position="275"/>
    </location>
</feature>
<proteinExistence type="inferred from homology"/>
<feature type="region of interest" description="Disordered" evidence="9">
    <location>
        <begin position="526"/>
        <end position="662"/>
    </location>
</feature>
<feature type="compositionally biased region" description="Acidic residues" evidence="9">
    <location>
        <begin position="541"/>
        <end position="556"/>
    </location>
</feature>
<feature type="compositionally biased region" description="Acidic residues" evidence="9">
    <location>
        <begin position="455"/>
        <end position="471"/>
    </location>
</feature>
<dbReference type="Pfam" id="PF22536">
    <property type="entry name" value="WHD_POLR3C"/>
    <property type="match status" value="1"/>
</dbReference>
<dbReference type="GO" id="GO:0006351">
    <property type="term" value="P:DNA-templated transcription"/>
    <property type="evidence" value="ECO:0007669"/>
    <property type="project" value="InterPro"/>
</dbReference>
<dbReference type="Gene3D" id="1.10.10.10">
    <property type="entry name" value="Winged helix-like DNA-binding domain superfamily/Winged helix DNA-binding domain"/>
    <property type="match status" value="3"/>
</dbReference>
<dbReference type="OrthoDB" id="272392at2759"/>
<evidence type="ECO:0000256" key="2">
    <source>
        <dbReference type="ARBA" id="ARBA00011206"/>
    </source>
</evidence>
<keyword evidence="5 8" id="KW-0804">Transcription</keyword>
<comment type="subcellular location">
    <subcellularLocation>
        <location evidence="1 8">Nucleus</location>
    </subcellularLocation>
</comment>
<reference evidence="12" key="2">
    <citation type="submission" date="2021-10" db="EMBL/GenBank/DDBJ databases">
        <title>Phylogenomics reveals ancestral predisposition of the termite-cultivated fungus Termitomyces towards a domesticated lifestyle.</title>
        <authorList>
            <person name="Auxier B."/>
            <person name="Grum-Grzhimaylo A."/>
            <person name="Cardenas M.E."/>
            <person name="Lodge J.D."/>
            <person name="Laessoe T."/>
            <person name="Pedersen O."/>
            <person name="Smith M.E."/>
            <person name="Kuyper T.W."/>
            <person name="Franco-Molano E.A."/>
            <person name="Baroni T.J."/>
            <person name="Aanen D.K."/>
        </authorList>
    </citation>
    <scope>NUCLEOTIDE SEQUENCE</scope>
    <source>
        <strain evidence="12">AP01</strain>
        <tissue evidence="12">Mycelium</tissue>
    </source>
</reference>
<evidence type="ECO:0000256" key="3">
    <source>
        <dbReference type="ARBA" id="ARBA00016689"/>
    </source>
</evidence>
<dbReference type="GO" id="GO:0005666">
    <property type="term" value="C:RNA polymerase III complex"/>
    <property type="evidence" value="ECO:0007669"/>
    <property type="project" value="UniProtKB-UniRule"/>
</dbReference>
<feature type="compositionally biased region" description="Basic and acidic residues" evidence="9">
    <location>
        <begin position="472"/>
        <end position="505"/>
    </location>
</feature>
<feature type="region of interest" description="Disordered" evidence="9">
    <location>
        <begin position="452"/>
        <end position="505"/>
    </location>
</feature>
<dbReference type="EMBL" id="JABCKV010000030">
    <property type="protein sequence ID" value="KAG5645878.1"/>
    <property type="molecule type" value="Genomic_DNA"/>
</dbReference>
<reference evidence="12" key="1">
    <citation type="submission" date="2020-07" db="EMBL/GenBank/DDBJ databases">
        <authorList>
            <person name="Nieuwenhuis M."/>
            <person name="Van De Peppel L.J.J."/>
        </authorList>
    </citation>
    <scope>NUCLEOTIDE SEQUENCE</scope>
    <source>
        <strain evidence="12">AP01</strain>
        <tissue evidence="12">Mycelium</tissue>
    </source>
</reference>
<evidence type="ECO:0000256" key="5">
    <source>
        <dbReference type="ARBA" id="ARBA00023163"/>
    </source>
</evidence>
<protein>
    <recommendedName>
        <fullName evidence="3 8">DNA-directed RNA polymerase III subunit RPC3</fullName>
        <shortName evidence="8">RNA polymerase III subunit C3</shortName>
    </recommendedName>
</protein>
<feature type="compositionally biased region" description="Basic and acidic residues" evidence="9">
    <location>
        <begin position="557"/>
        <end position="592"/>
    </location>
</feature>
<dbReference type="GO" id="GO:0003697">
    <property type="term" value="F:single-stranded DNA binding"/>
    <property type="evidence" value="ECO:0007669"/>
    <property type="project" value="UniProtKB-UniRule"/>
</dbReference>
<evidence type="ECO:0000313" key="13">
    <source>
        <dbReference type="Proteomes" id="UP000775547"/>
    </source>
</evidence>
<sequence>MSSILETFDSQMLDYQNDADFSMHLSSSDMWFQDETAMEDDGLEPDLTIEVDMEHYDETQNTEYEMEDGSEIQDDIVEIQDVEVYDAFRPHSPDTDAYHGHEASVGPLNDSADVHIAAELLEPSPYTTHSPTILTEANSFETFTPEVPPPAGTPQPQTPTVPADGNSVAHAPAAMDHPPHPEGLELGLKAVTDDLVDQEESLSGEHSGTTQRHPSVAHDLGASDEAVKSHSIHLPSAEPLEQQSSSHGIDHQTGSPEFDSSAASTGDPHEISEGVYIDPPPAVLISVSSDAPSISLFNAPSKSRLVTPSNGESELGLVVLLAHQPTLYYEPLSSVFEALRQDEYLRSVSDVNGELLFDAYDLELMMSEDYTFAHELTLHDLNVLHDGLNKTGPLRLRLRTVTPRFIDRYHMLQEQIAHFQLANHKDIAVEPSTEDVQDEDTSCDTHQQLELEQDRDAEEQDQLPELPDDDEHPGHENPELQAQENRREDTVHEDPQEQDEKVVEGEQEELEHVYISKAIGDISQEESITHAVGADRVPEASDPDVLEAERGDEDVEYEQHGEEYGEEYPVHEDDDQHVGDGETHGEASHDPATEDGSDVSIAPLEEYMPPADEEKMQPLDSAHTNEASEAETAQFNDDYHDLQEVYGEPGSVTTTLDDLPGSELDVITNVDGEPDLPGSSADATLAAVAPELQDTGDASYDLDTWDDTLDGEGELDVAWEAEAHAHETASNLSSVTLSSQPSTKRSISEVELEEFEDDEGLQRSSPASALLTRGRLPLPQLVRITGHKPRTALASILVLVQHNLLWHARTDEDGEVLEVNVEECLLRLRFGRVVWQTEELFGKAASDIVQTVLDHGKLCPPDILYNLGAYDPKTIMLYTHAIRKLVSTSYLKPSTILSHVSPRDKRIQYEAEEKAKIAGFPTAREVREAKEVAEARLKREEEEAEQVGLKRKGKETTGHRPSKRKTVEEDEHVVEDTVHFRVNFDKFNVHIRNSLMVKAAKERYNAGAALVLQAALKVTESSQKSVAEIRSDPMSVANIVLQLSESDDLSSGLVFSSKKPSTSACIKDYLGMLSSADNPTPAGRAGSFVSYSSSKVLVEFEVVGRRLRRRVLESMARERHGVEGVRILRLLLDTGKMDEKQISKAVMMAPKDVRPLLAALAADSLISTQEVPKSADRNPTRTFYLWFAVSLRLMLMCVDLHKAYSVILGNLYKTLYNVGMRRRAEEEASEVKAVLEKRERSDVSQDESLLSRLERDIVKEWEGKQKRLTVLEMRVEETVFILKDLGVLGINDD</sequence>
<evidence type="ECO:0000256" key="6">
    <source>
        <dbReference type="ARBA" id="ARBA00023242"/>
    </source>
</evidence>
<dbReference type="Pfam" id="PF10336">
    <property type="entry name" value="DUF2420"/>
    <property type="match status" value="1"/>
</dbReference>
<feature type="region of interest" description="Disordered" evidence="9">
    <location>
        <begin position="939"/>
        <end position="971"/>
    </location>
</feature>
<dbReference type="InterPro" id="IPR036390">
    <property type="entry name" value="WH_DNA-bd_sf"/>
</dbReference>
<accession>A0A9P7G9B1</accession>
<keyword evidence="13" id="KW-1185">Reference proteome</keyword>
<feature type="compositionally biased region" description="Pro residues" evidence="9">
    <location>
        <begin position="146"/>
        <end position="159"/>
    </location>
</feature>
<dbReference type="Pfam" id="PF05645">
    <property type="entry name" value="RNA_pol_Rpc82"/>
    <property type="match status" value="1"/>
</dbReference>
<dbReference type="SUPFAM" id="SSF46785">
    <property type="entry name" value="Winged helix' DNA-binding domain"/>
    <property type="match status" value="1"/>
</dbReference>
<comment type="similarity">
    <text evidence="8">Belongs to the RNA polymerase beta chain family.</text>
</comment>
<dbReference type="InterPro" id="IPR008806">
    <property type="entry name" value="RNA_pol_III_Rpc82_C"/>
</dbReference>
<organism evidence="12 13">
    <name type="scientific">Asterophora parasitica</name>
    <dbReference type="NCBI Taxonomy" id="117018"/>
    <lineage>
        <taxon>Eukaryota</taxon>
        <taxon>Fungi</taxon>
        <taxon>Dikarya</taxon>
        <taxon>Basidiomycota</taxon>
        <taxon>Agaricomycotina</taxon>
        <taxon>Agaricomycetes</taxon>
        <taxon>Agaricomycetidae</taxon>
        <taxon>Agaricales</taxon>
        <taxon>Tricholomatineae</taxon>
        <taxon>Lyophyllaceae</taxon>
        <taxon>Asterophora</taxon>
    </lineage>
</organism>
<feature type="region of interest" description="Disordered" evidence="9">
    <location>
        <begin position="142"/>
        <end position="185"/>
    </location>
</feature>
<dbReference type="InterPro" id="IPR018822">
    <property type="entry name" value="UPF0646"/>
</dbReference>
<dbReference type="Proteomes" id="UP000775547">
    <property type="component" value="Unassembled WGS sequence"/>
</dbReference>
<dbReference type="InterPro" id="IPR055207">
    <property type="entry name" value="POLR3C_WHD"/>
</dbReference>
<dbReference type="InterPro" id="IPR036388">
    <property type="entry name" value="WH-like_DNA-bd_sf"/>
</dbReference>
<dbReference type="PANTHER" id="PTHR12949">
    <property type="entry name" value="RNA POLYMERASE III DNA DIRECTED -RELATED"/>
    <property type="match status" value="1"/>
</dbReference>
<keyword evidence="4 8" id="KW-0240">DNA-directed RNA polymerase</keyword>
<comment type="caution">
    <text evidence="12">The sequence shown here is derived from an EMBL/GenBank/DDBJ whole genome shotgun (WGS) entry which is preliminary data.</text>
</comment>
<evidence type="ECO:0000313" key="12">
    <source>
        <dbReference type="EMBL" id="KAG5645878.1"/>
    </source>
</evidence>
<evidence type="ECO:0000256" key="7">
    <source>
        <dbReference type="ARBA" id="ARBA00025127"/>
    </source>
</evidence>
<feature type="compositionally biased region" description="Polar residues" evidence="9">
    <location>
        <begin position="622"/>
        <end position="635"/>
    </location>
</feature>
<comment type="function">
    <text evidence="7 8">DNA-dependent RNA polymerase catalyzes the transcription of DNA into RNA using the four ribonucleoside triphosphates as substrates. Specific core component of RNA polymerase III which synthesizes small RNAs, such as 5S rRNA and tRNAs.</text>
</comment>
<dbReference type="PANTHER" id="PTHR12949:SF0">
    <property type="entry name" value="DNA-DIRECTED RNA POLYMERASE III SUBUNIT RPC3"/>
    <property type="match status" value="1"/>
</dbReference>
<evidence type="ECO:0000259" key="11">
    <source>
        <dbReference type="Pfam" id="PF22536"/>
    </source>
</evidence>
<comment type="subunit">
    <text evidence="2 8">Component of the RNA polymerase III (Pol III) complex consisting of 17 subunits.</text>
</comment>
<keyword evidence="6 8" id="KW-0539">Nucleus</keyword>
<feature type="compositionally biased region" description="Low complexity" evidence="9">
    <location>
        <begin position="160"/>
        <end position="176"/>
    </location>
</feature>
<evidence type="ECO:0000256" key="1">
    <source>
        <dbReference type="ARBA" id="ARBA00004123"/>
    </source>
</evidence>
<feature type="domain" description="RNA polymerase III Rpc82 C -terminal" evidence="10">
    <location>
        <begin position="882"/>
        <end position="1060"/>
    </location>
</feature>
<evidence type="ECO:0000256" key="4">
    <source>
        <dbReference type="ARBA" id="ARBA00022478"/>
    </source>
</evidence>
<evidence type="ECO:0000256" key="8">
    <source>
        <dbReference type="RuleBase" id="RU367076"/>
    </source>
</evidence>
<name>A0A9P7G9B1_9AGAR</name>
<feature type="domain" description="DNA-directed RNA polymerase III subunit RPC3 winged-helix" evidence="11">
    <location>
        <begin position="1112"/>
        <end position="1187"/>
    </location>
</feature>
<evidence type="ECO:0000259" key="10">
    <source>
        <dbReference type="Pfam" id="PF05645"/>
    </source>
</evidence>